<dbReference type="RefSeq" id="WP_149887363.1">
    <property type="nucleotide sequence ID" value="NZ_CATVWL010000012.1"/>
</dbReference>
<dbReference type="EMBL" id="VVXK01000010">
    <property type="protein sequence ID" value="KAA2370087.1"/>
    <property type="molecule type" value="Genomic_DNA"/>
</dbReference>
<sequence length="120" mass="14203">METYRYNTLRFFRVQFGLPARMPLEWCVVRETSRAGSELRLGVALKGTGLYIDVAMRRFFSQVDIPLIERRCYPAERISRGDDYEYRSAEGWSFTCPKHYICDIYYPARFSRELLAHSVL</sequence>
<name>A0A5B3G9A6_9BACT</name>
<dbReference type="AlphaFoldDB" id="A0A5B3G9A6"/>
<evidence type="ECO:0000313" key="1">
    <source>
        <dbReference type="EMBL" id="KAA2370087.1"/>
    </source>
</evidence>
<evidence type="ECO:0000313" key="2">
    <source>
        <dbReference type="Proteomes" id="UP000323567"/>
    </source>
</evidence>
<comment type="caution">
    <text evidence="1">The sequence shown here is derived from an EMBL/GenBank/DDBJ whole genome shotgun (WGS) entry which is preliminary data.</text>
</comment>
<reference evidence="1 2" key="1">
    <citation type="journal article" date="2019" name="Nat. Med.">
        <title>A library of human gut bacterial isolates paired with longitudinal multiomics data enables mechanistic microbiome research.</title>
        <authorList>
            <person name="Poyet M."/>
            <person name="Groussin M."/>
            <person name="Gibbons S.M."/>
            <person name="Avila-Pacheco J."/>
            <person name="Jiang X."/>
            <person name="Kearney S.M."/>
            <person name="Perrotta A.R."/>
            <person name="Berdy B."/>
            <person name="Zhao S."/>
            <person name="Lieberman T.D."/>
            <person name="Swanson P.K."/>
            <person name="Smith M."/>
            <person name="Roesemann S."/>
            <person name="Alexander J.E."/>
            <person name="Rich S.A."/>
            <person name="Livny J."/>
            <person name="Vlamakis H."/>
            <person name="Clish C."/>
            <person name="Bullock K."/>
            <person name="Deik A."/>
            <person name="Scott J."/>
            <person name="Pierce K.A."/>
            <person name="Xavier R.J."/>
            <person name="Alm E.J."/>
        </authorList>
    </citation>
    <scope>NUCLEOTIDE SEQUENCE [LARGE SCALE GENOMIC DNA]</scope>
    <source>
        <strain evidence="1 2">BIOML-A2</strain>
    </source>
</reference>
<protein>
    <submittedName>
        <fullName evidence="1">Uncharacterized protein</fullName>
    </submittedName>
</protein>
<gene>
    <name evidence="1" type="ORF">F2Y13_08440</name>
</gene>
<dbReference type="Proteomes" id="UP000323567">
    <property type="component" value="Unassembled WGS sequence"/>
</dbReference>
<proteinExistence type="predicted"/>
<accession>A0A5B3G9A6</accession>
<organism evidence="1 2">
    <name type="scientific">Alistipes shahii</name>
    <dbReference type="NCBI Taxonomy" id="328814"/>
    <lineage>
        <taxon>Bacteria</taxon>
        <taxon>Pseudomonadati</taxon>
        <taxon>Bacteroidota</taxon>
        <taxon>Bacteroidia</taxon>
        <taxon>Bacteroidales</taxon>
        <taxon>Rikenellaceae</taxon>
        <taxon>Alistipes</taxon>
    </lineage>
</organism>